<organism evidence="1 2">
    <name type="scientific">Sphenostylis stenocarpa</name>
    <dbReference type="NCBI Taxonomy" id="92480"/>
    <lineage>
        <taxon>Eukaryota</taxon>
        <taxon>Viridiplantae</taxon>
        <taxon>Streptophyta</taxon>
        <taxon>Embryophyta</taxon>
        <taxon>Tracheophyta</taxon>
        <taxon>Spermatophyta</taxon>
        <taxon>Magnoliopsida</taxon>
        <taxon>eudicotyledons</taxon>
        <taxon>Gunneridae</taxon>
        <taxon>Pentapetalae</taxon>
        <taxon>rosids</taxon>
        <taxon>fabids</taxon>
        <taxon>Fabales</taxon>
        <taxon>Fabaceae</taxon>
        <taxon>Papilionoideae</taxon>
        <taxon>50 kb inversion clade</taxon>
        <taxon>NPAAA clade</taxon>
        <taxon>indigoferoid/millettioid clade</taxon>
        <taxon>Phaseoleae</taxon>
        <taxon>Sphenostylis</taxon>
    </lineage>
</organism>
<dbReference type="Gramene" id="rna-AYBTSS11_LOCUS2679">
    <property type="protein sequence ID" value="CAJ1880911.1"/>
    <property type="gene ID" value="gene-AYBTSS11_LOCUS2679"/>
</dbReference>
<sequence>MSPGGKRRKRDVLMWLAELWRFLVRSDKPSPLVHDMMNMYDTHIVQENDCMALREGSLAQVEYVAEPTPSNFAVQFTNLSPPLIMVMKA</sequence>
<proteinExistence type="predicted"/>
<accession>A0AA86VW23</accession>
<gene>
    <name evidence="1" type="ORF">AYBTSS11_LOCUS2679</name>
</gene>
<protein>
    <submittedName>
        <fullName evidence="1">Uncharacterized protein</fullName>
    </submittedName>
</protein>
<keyword evidence="2" id="KW-1185">Reference proteome</keyword>
<evidence type="ECO:0000313" key="2">
    <source>
        <dbReference type="Proteomes" id="UP001189624"/>
    </source>
</evidence>
<name>A0AA86VW23_9FABA</name>
<dbReference type="Proteomes" id="UP001189624">
    <property type="component" value="Chromosome 1"/>
</dbReference>
<dbReference type="EMBL" id="OY731398">
    <property type="protein sequence ID" value="CAJ1880911.1"/>
    <property type="molecule type" value="Genomic_DNA"/>
</dbReference>
<reference evidence="1" key="1">
    <citation type="submission" date="2023-10" db="EMBL/GenBank/DDBJ databases">
        <authorList>
            <person name="Domelevo Entfellner J.-B."/>
        </authorList>
    </citation>
    <scope>NUCLEOTIDE SEQUENCE</scope>
</reference>
<dbReference type="AlphaFoldDB" id="A0AA86VW23"/>
<evidence type="ECO:0000313" key="1">
    <source>
        <dbReference type="EMBL" id="CAJ1880911.1"/>
    </source>
</evidence>